<dbReference type="GO" id="GO:0032880">
    <property type="term" value="P:regulation of protein localization"/>
    <property type="evidence" value="ECO:0007669"/>
    <property type="project" value="TreeGrafter"/>
</dbReference>
<feature type="transmembrane region" description="Helical" evidence="12">
    <location>
        <begin position="20"/>
        <end position="43"/>
    </location>
</feature>
<evidence type="ECO:0000313" key="14">
    <source>
        <dbReference type="Proteomes" id="UP001231518"/>
    </source>
</evidence>
<accession>A0AAD8DVN6</accession>
<dbReference type="Proteomes" id="UP001231518">
    <property type="component" value="Chromosome 10"/>
</dbReference>
<dbReference type="AlphaFoldDB" id="A0AAD8DVN6"/>
<dbReference type="GO" id="GO:0035869">
    <property type="term" value="C:ciliary transition zone"/>
    <property type="evidence" value="ECO:0007669"/>
    <property type="project" value="TreeGrafter"/>
</dbReference>
<keyword evidence="9" id="KW-0325">Glycoprotein</keyword>
<evidence type="ECO:0000256" key="5">
    <source>
        <dbReference type="ARBA" id="ARBA00022692"/>
    </source>
</evidence>
<dbReference type="EMBL" id="JARGEI010000009">
    <property type="protein sequence ID" value="KAJ8726473.1"/>
    <property type="molecule type" value="Genomic_DNA"/>
</dbReference>
<protein>
    <recommendedName>
        <fullName evidence="3">Transmembrane protein 231</fullName>
    </recommendedName>
</protein>
<dbReference type="PANTHER" id="PTHR14605:SF1">
    <property type="entry name" value="TRANSMEMBRANE PROTEIN 231"/>
    <property type="match status" value="1"/>
</dbReference>
<keyword evidence="10" id="KW-0966">Cell projection</keyword>
<evidence type="ECO:0000256" key="11">
    <source>
        <dbReference type="ARBA" id="ARBA00024803"/>
    </source>
</evidence>
<dbReference type="PROSITE" id="PS00018">
    <property type="entry name" value="EF_HAND_1"/>
    <property type="match status" value="1"/>
</dbReference>
<dbReference type="InterPro" id="IPR019306">
    <property type="entry name" value="TMEM231"/>
</dbReference>
<comment type="function">
    <text evidence="11">Transmembrane component of the tectonic-like complex, a complex localized at the transition zone of primary cilia and acting as a barrier that prevents diffusion of transmembrane proteins between the cilia and plasma membranes. Required for ciliogenesis and sonic hedgehog/SHH signaling.</text>
</comment>
<evidence type="ECO:0000256" key="1">
    <source>
        <dbReference type="ARBA" id="ARBA00004272"/>
    </source>
</evidence>
<sequence>MGLYNLFSYNVKVQYVSCFFSLATFFTLTITILNLLLPFLIAYRGRGFWLRSHSFYEQPAVHFTYEYLLAAESDDHSSPIACGETNGKYVNVIKNEEDCAEFQVQEYDMSGDGKIDLLDFKLNLNLPQERTITSLAIILTLDFQLKSVCPMHMQSLAVINKEFATPPSGFKYFADLQFYQTAHLPCKHNLIHTKYNYSLFKFDKNSHENAIDNILENYFMRDVTTHTKTLYSRSQHGHTGSMAIQISLRVPEMEIKYTPSLIQELKWAWPQYLSLVVIFYWIFNKIKMFVFTNRLVMAWEIQPWKFGLGKTKNQQ</sequence>
<keyword evidence="14" id="KW-1185">Reference proteome</keyword>
<proteinExistence type="inferred from homology"/>
<dbReference type="InterPro" id="IPR018247">
    <property type="entry name" value="EF_Hand_1_Ca_BS"/>
</dbReference>
<dbReference type="Pfam" id="PF10149">
    <property type="entry name" value="TM231"/>
    <property type="match status" value="1"/>
</dbReference>
<dbReference type="GO" id="GO:0060170">
    <property type="term" value="C:ciliary membrane"/>
    <property type="evidence" value="ECO:0007669"/>
    <property type="project" value="UniProtKB-SubCell"/>
</dbReference>
<organism evidence="13 14">
    <name type="scientific">Mythimna separata</name>
    <name type="common">Oriental armyworm</name>
    <name type="synonym">Pseudaletia separata</name>
    <dbReference type="NCBI Taxonomy" id="271217"/>
    <lineage>
        <taxon>Eukaryota</taxon>
        <taxon>Metazoa</taxon>
        <taxon>Ecdysozoa</taxon>
        <taxon>Arthropoda</taxon>
        <taxon>Hexapoda</taxon>
        <taxon>Insecta</taxon>
        <taxon>Pterygota</taxon>
        <taxon>Neoptera</taxon>
        <taxon>Endopterygota</taxon>
        <taxon>Lepidoptera</taxon>
        <taxon>Glossata</taxon>
        <taxon>Ditrysia</taxon>
        <taxon>Noctuoidea</taxon>
        <taxon>Noctuidae</taxon>
        <taxon>Noctuinae</taxon>
        <taxon>Hadenini</taxon>
        <taxon>Mythimna</taxon>
    </lineage>
</organism>
<keyword evidence="7" id="KW-0969">Cilium</keyword>
<evidence type="ECO:0000256" key="9">
    <source>
        <dbReference type="ARBA" id="ARBA00023180"/>
    </source>
</evidence>
<keyword evidence="8 12" id="KW-0472">Membrane</keyword>
<evidence type="ECO:0000256" key="12">
    <source>
        <dbReference type="SAM" id="Phobius"/>
    </source>
</evidence>
<name>A0AAD8DVN6_MYTSE</name>
<evidence type="ECO:0000256" key="10">
    <source>
        <dbReference type="ARBA" id="ARBA00023273"/>
    </source>
</evidence>
<dbReference type="GO" id="GO:0060271">
    <property type="term" value="P:cilium assembly"/>
    <property type="evidence" value="ECO:0007669"/>
    <property type="project" value="TreeGrafter"/>
</dbReference>
<feature type="transmembrane region" description="Helical" evidence="12">
    <location>
        <begin position="265"/>
        <end position="283"/>
    </location>
</feature>
<dbReference type="PANTHER" id="PTHR14605">
    <property type="entry name" value="CHST5 PROTEIN"/>
    <property type="match status" value="1"/>
</dbReference>
<keyword evidence="6 12" id="KW-1133">Transmembrane helix</keyword>
<keyword evidence="5 12" id="KW-0812">Transmembrane</keyword>
<evidence type="ECO:0000256" key="3">
    <source>
        <dbReference type="ARBA" id="ARBA00015087"/>
    </source>
</evidence>
<comment type="caution">
    <text evidence="13">The sequence shown here is derived from an EMBL/GenBank/DDBJ whole genome shotgun (WGS) entry which is preliminary data.</text>
</comment>
<evidence type="ECO:0000256" key="6">
    <source>
        <dbReference type="ARBA" id="ARBA00022989"/>
    </source>
</evidence>
<evidence type="ECO:0000256" key="4">
    <source>
        <dbReference type="ARBA" id="ARBA00022475"/>
    </source>
</evidence>
<comment type="subcellular location">
    <subcellularLocation>
        <location evidence="1">Cell projection</location>
        <location evidence="1">Cilium membrane</location>
        <topology evidence="1">Multi-pass membrane protein</topology>
    </subcellularLocation>
</comment>
<comment type="similarity">
    <text evidence="2">Belongs to the TMEM231 family.</text>
</comment>
<evidence type="ECO:0000256" key="7">
    <source>
        <dbReference type="ARBA" id="ARBA00023069"/>
    </source>
</evidence>
<reference evidence="13" key="1">
    <citation type="submission" date="2023-03" db="EMBL/GenBank/DDBJ databases">
        <title>Chromosome-level genomes of two armyworms, Mythimna separata and Mythimna loreyi, provide insights into the biosynthesis and reception of sex pheromones.</title>
        <authorList>
            <person name="Zhao H."/>
        </authorList>
    </citation>
    <scope>NUCLEOTIDE SEQUENCE</scope>
    <source>
        <strain evidence="13">BeijingLab</strain>
        <tissue evidence="13">Pupa</tissue>
    </source>
</reference>
<evidence type="ECO:0000313" key="13">
    <source>
        <dbReference type="EMBL" id="KAJ8726473.1"/>
    </source>
</evidence>
<gene>
    <name evidence="13" type="ORF">PYW07_001171</name>
</gene>
<evidence type="ECO:0000256" key="2">
    <source>
        <dbReference type="ARBA" id="ARBA00009082"/>
    </source>
</evidence>
<evidence type="ECO:0000256" key="8">
    <source>
        <dbReference type="ARBA" id="ARBA00023136"/>
    </source>
</evidence>
<keyword evidence="4" id="KW-1003">Cell membrane</keyword>